<keyword evidence="1" id="KW-1015">Disulfide bond</keyword>
<dbReference type="GeneID" id="8240150"/>
<comment type="caution">
    <text evidence="2">Lacks conserved residue(s) required for the propagation of feature annotation.</text>
</comment>
<dbReference type="InterPro" id="IPR035914">
    <property type="entry name" value="Sperma_CUB_dom_sf"/>
</dbReference>
<reference evidence="4" key="2">
    <citation type="submission" date="2007-04" db="EMBL/GenBank/DDBJ databases">
        <title>The genome of the human body louse.</title>
        <authorList>
            <consortium name="The Human Body Louse Genome Consortium"/>
            <person name="Kirkness E."/>
            <person name="Walenz B."/>
            <person name="Hass B."/>
            <person name="Bruggner R."/>
            <person name="Strausberg R."/>
        </authorList>
    </citation>
    <scope>NUCLEOTIDE SEQUENCE</scope>
    <source>
        <strain evidence="4">USDA</strain>
    </source>
</reference>
<dbReference type="EnsemblMetazoa" id="PHUM189490-RA">
    <property type="protein sequence ID" value="PHUM189490-PA"/>
    <property type="gene ID" value="PHUM189490"/>
</dbReference>
<evidence type="ECO:0000256" key="1">
    <source>
        <dbReference type="ARBA" id="ARBA00023157"/>
    </source>
</evidence>
<dbReference type="RefSeq" id="XP_002425271.1">
    <property type="nucleotide sequence ID" value="XM_002425226.1"/>
</dbReference>
<dbReference type="STRING" id="121224.E0VGM7"/>
<dbReference type="OMA" id="EYKFVEN"/>
<evidence type="ECO:0000313" key="5">
    <source>
        <dbReference type="EnsemblMetazoa" id="PHUM189490-PA"/>
    </source>
</evidence>
<dbReference type="EMBL" id="AAZO01002200">
    <property type="status" value="NOT_ANNOTATED_CDS"/>
    <property type="molecule type" value="Genomic_DNA"/>
</dbReference>
<evidence type="ECO:0000313" key="4">
    <source>
        <dbReference type="EMBL" id="EEB12533.1"/>
    </source>
</evidence>
<evidence type="ECO:0000256" key="2">
    <source>
        <dbReference type="PROSITE-ProRule" id="PRU00059"/>
    </source>
</evidence>
<keyword evidence="6" id="KW-1185">Reference proteome</keyword>
<dbReference type="PANTHER" id="PTHR47537:SF6">
    <property type="entry name" value="CUB DOMAIN-CONTAINING PROTEIN"/>
    <property type="match status" value="1"/>
</dbReference>
<dbReference type="HOGENOM" id="CLU_1789163_0_0_1"/>
<reference evidence="4" key="1">
    <citation type="submission" date="2007-04" db="EMBL/GenBank/DDBJ databases">
        <title>Annotation of Pediculus humanus corporis strain USDA.</title>
        <authorList>
            <person name="Kirkness E."/>
            <person name="Hannick L."/>
            <person name="Hass B."/>
            <person name="Bruggner R."/>
            <person name="Lawson D."/>
            <person name="Bidwell S."/>
            <person name="Joardar V."/>
            <person name="Caler E."/>
            <person name="Walenz B."/>
            <person name="Inman J."/>
            <person name="Schobel S."/>
            <person name="Galinsky K."/>
            <person name="Amedeo P."/>
            <person name="Strausberg R."/>
        </authorList>
    </citation>
    <scope>NUCLEOTIDE SEQUENCE</scope>
    <source>
        <strain evidence="4">USDA</strain>
    </source>
</reference>
<dbReference type="InterPro" id="IPR053207">
    <property type="entry name" value="Non-NMDA_GluR_Accessory"/>
</dbReference>
<evidence type="ECO:0000259" key="3">
    <source>
        <dbReference type="PROSITE" id="PS01180"/>
    </source>
</evidence>
<sequence length="145" mass="16534">MADVPHTLYSSGPSLILAFHTDKRSSNSSGFFGNFRFVDRRLFQTDGQKLPGTKCDYQFISSNYSLIHGKFYSPRYPSNYPKNVKCSYKFRGKFKERIQIVFEEVTLQKGDLRGGNGGGGNVEDLVKIVSNRVNVRFIFKSIKSR</sequence>
<dbReference type="CTD" id="8240150"/>
<gene>
    <name evidence="5" type="primary">8240150</name>
    <name evidence="4" type="ORF">Phum_PHUM189490</name>
</gene>
<dbReference type="AlphaFoldDB" id="E0VGM7"/>
<dbReference type="EMBL" id="DS235150">
    <property type="protein sequence ID" value="EEB12533.1"/>
    <property type="molecule type" value="Genomic_DNA"/>
</dbReference>
<dbReference type="InterPro" id="IPR000859">
    <property type="entry name" value="CUB_dom"/>
</dbReference>
<dbReference type="InParanoid" id="E0VGM7"/>
<dbReference type="eggNOG" id="KOG0031">
    <property type="taxonomic scope" value="Eukaryota"/>
</dbReference>
<organism>
    <name type="scientific">Pediculus humanus subsp. corporis</name>
    <name type="common">Body louse</name>
    <dbReference type="NCBI Taxonomy" id="121224"/>
    <lineage>
        <taxon>Eukaryota</taxon>
        <taxon>Metazoa</taxon>
        <taxon>Ecdysozoa</taxon>
        <taxon>Arthropoda</taxon>
        <taxon>Hexapoda</taxon>
        <taxon>Insecta</taxon>
        <taxon>Pterygota</taxon>
        <taxon>Neoptera</taxon>
        <taxon>Paraneoptera</taxon>
        <taxon>Psocodea</taxon>
        <taxon>Troctomorpha</taxon>
        <taxon>Phthiraptera</taxon>
        <taxon>Anoplura</taxon>
        <taxon>Pediculidae</taxon>
        <taxon>Pediculus</taxon>
    </lineage>
</organism>
<evidence type="ECO:0000313" key="6">
    <source>
        <dbReference type="Proteomes" id="UP000009046"/>
    </source>
</evidence>
<dbReference type="OrthoDB" id="6369184at2759"/>
<accession>E0VGM7</accession>
<dbReference type="PANTHER" id="PTHR47537">
    <property type="entry name" value="CUBILIN"/>
    <property type="match status" value="1"/>
</dbReference>
<dbReference type="PROSITE" id="PS01180">
    <property type="entry name" value="CUB"/>
    <property type="match status" value="1"/>
</dbReference>
<dbReference type="KEGG" id="phu:Phum_PHUM189490"/>
<name>E0VGM7_PEDHC</name>
<reference evidence="5" key="3">
    <citation type="submission" date="2021-02" db="UniProtKB">
        <authorList>
            <consortium name="EnsemblMetazoa"/>
        </authorList>
    </citation>
    <scope>IDENTIFICATION</scope>
    <source>
        <strain evidence="5">USDA</strain>
    </source>
</reference>
<dbReference type="GO" id="GO:0005886">
    <property type="term" value="C:plasma membrane"/>
    <property type="evidence" value="ECO:0007669"/>
    <property type="project" value="TreeGrafter"/>
</dbReference>
<dbReference type="Gene3D" id="2.60.120.290">
    <property type="entry name" value="Spermadhesin, CUB domain"/>
    <property type="match status" value="1"/>
</dbReference>
<dbReference type="Proteomes" id="UP000009046">
    <property type="component" value="Unassembled WGS sequence"/>
</dbReference>
<proteinExistence type="predicted"/>
<dbReference type="Pfam" id="PF00431">
    <property type="entry name" value="CUB"/>
    <property type="match status" value="1"/>
</dbReference>
<feature type="domain" description="CUB" evidence="3">
    <location>
        <begin position="55"/>
        <end position="145"/>
    </location>
</feature>
<dbReference type="SUPFAM" id="SSF49854">
    <property type="entry name" value="Spermadhesin, CUB domain"/>
    <property type="match status" value="1"/>
</dbReference>
<dbReference type="VEuPathDB" id="VectorBase:PHUM189490"/>
<protein>
    <recommendedName>
        <fullName evidence="3">CUB domain-containing protein</fullName>
    </recommendedName>
</protein>